<evidence type="ECO:0000313" key="5">
    <source>
        <dbReference type="Proteomes" id="UP000520156"/>
    </source>
</evidence>
<sequence>MRDPLHTVLVERLGCRAPIIQTAMGWVAEPPLVIASCNAGAFGFLGAAVMTPDETRTKIARVRAGTDRPFGVNFHMFQPGAAEIVETIIANKDQVRAVSFGRGPDARMIARFKDAGILCVPTVGAVKHAQKMEQLGVDMVVVQGGEGGGHTGSVPTTVLLPQVLDKVGIPVIAAGGMADGRGLAAALAYGAVGIAMGTRFLLTRESPAPDKAKAAYLAAGTDGIVLTTKIDGMPQRMVRTPLVDRIEASGRLGMWLRAIEAGAEMKRQTGASWLQMIRSARGMTAHGEMPLAQAMLSAAAPMLIQKAIVEGDIVNGAMATGVVGGRITDLPTCQELVDRVVAEARGRLAALCAGD</sequence>
<keyword evidence="4" id="KW-0503">Monooxygenase</keyword>
<evidence type="ECO:0000256" key="3">
    <source>
        <dbReference type="ARBA" id="ARBA00023002"/>
    </source>
</evidence>
<organism evidence="4 5">
    <name type="scientific">Novosphingobium aerophilum</name>
    <dbReference type="NCBI Taxonomy" id="2839843"/>
    <lineage>
        <taxon>Bacteria</taxon>
        <taxon>Pseudomonadati</taxon>
        <taxon>Pseudomonadota</taxon>
        <taxon>Alphaproteobacteria</taxon>
        <taxon>Sphingomonadales</taxon>
        <taxon>Sphingomonadaceae</taxon>
        <taxon>Novosphingobium</taxon>
    </lineage>
</organism>
<dbReference type="Proteomes" id="UP000520156">
    <property type="component" value="Unassembled WGS sequence"/>
</dbReference>
<gene>
    <name evidence="4" type="ORF">H7F49_01000</name>
</gene>
<comment type="caution">
    <text evidence="4">The sequence shown here is derived from an EMBL/GenBank/DDBJ whole genome shotgun (WGS) entry which is preliminary data.</text>
</comment>
<dbReference type="AlphaFoldDB" id="A0A7X1F4P0"/>
<dbReference type="SUPFAM" id="SSF51412">
    <property type="entry name" value="Inosine monophosphate dehydrogenase (IMPDH)"/>
    <property type="match status" value="1"/>
</dbReference>
<dbReference type="CDD" id="cd04730">
    <property type="entry name" value="NPD_like"/>
    <property type="match status" value="1"/>
</dbReference>
<dbReference type="InterPro" id="IPR004136">
    <property type="entry name" value="NMO"/>
</dbReference>
<keyword evidence="2" id="KW-0288">FMN</keyword>
<dbReference type="GO" id="GO:0018580">
    <property type="term" value="F:nitronate monooxygenase activity"/>
    <property type="evidence" value="ECO:0007669"/>
    <property type="project" value="InterPro"/>
</dbReference>
<evidence type="ECO:0000256" key="2">
    <source>
        <dbReference type="ARBA" id="ARBA00022643"/>
    </source>
</evidence>
<dbReference type="PANTHER" id="PTHR32332">
    <property type="entry name" value="2-NITROPROPANE DIOXYGENASE"/>
    <property type="match status" value="1"/>
</dbReference>
<protein>
    <submittedName>
        <fullName evidence="4">Nitronate monooxygenase</fullName>
    </submittedName>
</protein>
<name>A0A7X1F4P0_9SPHN</name>
<keyword evidence="3" id="KW-0560">Oxidoreductase</keyword>
<keyword evidence="1" id="KW-0285">Flavoprotein</keyword>
<accession>A0A7X1F4P0</accession>
<dbReference type="PANTHER" id="PTHR32332:SF20">
    <property type="entry name" value="2-NITROPROPANE DIOXYGENASE-LIKE PROTEIN"/>
    <property type="match status" value="1"/>
</dbReference>
<keyword evidence="5" id="KW-1185">Reference proteome</keyword>
<dbReference type="InterPro" id="IPR013785">
    <property type="entry name" value="Aldolase_TIM"/>
</dbReference>
<dbReference type="Pfam" id="PF03060">
    <property type="entry name" value="NMO"/>
    <property type="match status" value="1"/>
</dbReference>
<proteinExistence type="predicted"/>
<dbReference type="RefSeq" id="WP_185681688.1">
    <property type="nucleotide sequence ID" value="NZ_JACLAU010000001.1"/>
</dbReference>
<evidence type="ECO:0000313" key="4">
    <source>
        <dbReference type="EMBL" id="MBC2650278.1"/>
    </source>
</evidence>
<evidence type="ECO:0000256" key="1">
    <source>
        <dbReference type="ARBA" id="ARBA00022630"/>
    </source>
</evidence>
<reference evidence="4 5" key="1">
    <citation type="submission" date="2020-08" db="EMBL/GenBank/DDBJ databases">
        <title>The genome sequence of Novosphingobium flavum 4Y4.</title>
        <authorList>
            <person name="Liu Y."/>
        </authorList>
    </citation>
    <scope>NUCLEOTIDE SEQUENCE [LARGE SCALE GENOMIC DNA]</scope>
    <source>
        <strain evidence="4 5">4Y4</strain>
    </source>
</reference>
<dbReference type="EMBL" id="JACLAU010000001">
    <property type="protein sequence ID" value="MBC2650278.1"/>
    <property type="molecule type" value="Genomic_DNA"/>
</dbReference>
<dbReference type="Gene3D" id="3.20.20.70">
    <property type="entry name" value="Aldolase class I"/>
    <property type="match status" value="1"/>
</dbReference>